<dbReference type="STRING" id="1122973.GCA_000379925_00015"/>
<dbReference type="GO" id="GO:0004222">
    <property type="term" value="F:metalloendopeptidase activity"/>
    <property type="evidence" value="ECO:0007669"/>
    <property type="project" value="TreeGrafter"/>
</dbReference>
<protein>
    <recommendedName>
        <fullName evidence="2">M23ase beta-sheet core domain-containing protein</fullName>
    </recommendedName>
</protein>
<dbReference type="PANTHER" id="PTHR21666">
    <property type="entry name" value="PEPTIDASE-RELATED"/>
    <property type="match status" value="1"/>
</dbReference>
<dbReference type="EMBL" id="SPNC01000047">
    <property type="protein sequence ID" value="TFH95518.1"/>
    <property type="molecule type" value="Genomic_DNA"/>
</dbReference>
<dbReference type="SUPFAM" id="SSF51261">
    <property type="entry name" value="Duplicated hybrid motif"/>
    <property type="match status" value="1"/>
</dbReference>
<dbReference type="InterPro" id="IPR050570">
    <property type="entry name" value="Cell_wall_metabolism_enzyme"/>
</dbReference>
<dbReference type="InterPro" id="IPR011055">
    <property type="entry name" value="Dup_hybrid_motif"/>
</dbReference>
<name>A0A4Y8WQ60_9PORP</name>
<reference evidence="3 4" key="1">
    <citation type="submission" date="2019-03" db="EMBL/GenBank/DDBJ databases">
        <title>Porphyromonas levii Isolated from the Uterus of Dairy Cows.</title>
        <authorList>
            <person name="Francis A.M."/>
        </authorList>
    </citation>
    <scope>NUCLEOTIDE SEQUENCE [LARGE SCALE GENOMIC DNA]</scope>
    <source>
        <strain evidence="3 4">AF5678</strain>
    </source>
</reference>
<dbReference type="Gene3D" id="6.10.250.3150">
    <property type="match status" value="1"/>
</dbReference>
<dbReference type="InterPro" id="IPR016047">
    <property type="entry name" value="M23ase_b-sheet_dom"/>
</dbReference>
<evidence type="ECO:0000259" key="2">
    <source>
        <dbReference type="Pfam" id="PF01551"/>
    </source>
</evidence>
<dbReference type="PANTHER" id="PTHR21666:SF289">
    <property type="entry name" value="L-ALA--D-GLU ENDOPEPTIDASE"/>
    <property type="match status" value="1"/>
</dbReference>
<keyword evidence="1" id="KW-0732">Signal</keyword>
<evidence type="ECO:0000313" key="3">
    <source>
        <dbReference type="EMBL" id="TFH95518.1"/>
    </source>
</evidence>
<sequence>MKGLWRWIIVALLLGAMPLGVAAQQKSKEVQRLEERRKKLQAEIARVDKELQRTASSVKEQLQQLTLLEGQIKSRQGVIDALGSEIKATEHRLYQLEQEITKLQAQFDKRQEAYVESLRALQRGSSVKDQLLFILAAEDFAQGLRRARYLKEYATWQRQEGLKLKELRQKLDRQKTELELQRQQKAMLLQDREQEQRSIEADKSKVATKVKALKGQEGKLRTELANQQRKAQALNRQIEAQIAKEIREAEEARRKAEAAKQTKAPKRKAATKGGYAMTAEETKLSANFADNRGKLPWPISGSGHVVGHYGVQQHSGLRHVQVQNNGIDIQGASGAEARAVFDGVVTTIFALEGYNNSVIVRHGNYLTVYSNLTSVYVTKGSKVKTGQALGKIYADPDRGGATQLHFQVWKERTKLNPEQWIRR</sequence>
<gene>
    <name evidence="3" type="ORF">E4P47_04325</name>
</gene>
<feature type="domain" description="M23ase beta-sheet core" evidence="2">
    <location>
        <begin position="324"/>
        <end position="417"/>
    </location>
</feature>
<dbReference type="OrthoDB" id="9815884at2"/>
<evidence type="ECO:0000313" key="4">
    <source>
        <dbReference type="Proteomes" id="UP000297225"/>
    </source>
</evidence>
<dbReference type="CDD" id="cd12797">
    <property type="entry name" value="M23_peptidase"/>
    <property type="match status" value="1"/>
</dbReference>
<dbReference type="RefSeq" id="WP_134849120.1">
    <property type="nucleotide sequence ID" value="NZ_CP197400.1"/>
</dbReference>
<dbReference type="AlphaFoldDB" id="A0A4Y8WQ60"/>
<accession>A0A4Y8WQ60</accession>
<proteinExistence type="predicted"/>
<organism evidence="3 4">
    <name type="scientific">Porphyromonas levii</name>
    <dbReference type="NCBI Taxonomy" id="28114"/>
    <lineage>
        <taxon>Bacteria</taxon>
        <taxon>Pseudomonadati</taxon>
        <taxon>Bacteroidota</taxon>
        <taxon>Bacteroidia</taxon>
        <taxon>Bacteroidales</taxon>
        <taxon>Porphyromonadaceae</taxon>
        <taxon>Porphyromonas</taxon>
    </lineage>
</organism>
<comment type="caution">
    <text evidence="3">The sequence shown here is derived from an EMBL/GenBank/DDBJ whole genome shotgun (WGS) entry which is preliminary data.</text>
</comment>
<dbReference type="Pfam" id="PF01551">
    <property type="entry name" value="Peptidase_M23"/>
    <property type="match status" value="1"/>
</dbReference>
<evidence type="ECO:0000256" key="1">
    <source>
        <dbReference type="ARBA" id="ARBA00022729"/>
    </source>
</evidence>
<dbReference type="Gene3D" id="2.70.70.10">
    <property type="entry name" value="Glucose Permease (Domain IIA)"/>
    <property type="match status" value="1"/>
</dbReference>
<dbReference type="Proteomes" id="UP000297225">
    <property type="component" value="Unassembled WGS sequence"/>
</dbReference>
<keyword evidence="4" id="KW-1185">Reference proteome</keyword>